<dbReference type="InterPro" id="IPR015946">
    <property type="entry name" value="KH_dom-like_a/b"/>
</dbReference>
<gene>
    <name evidence="8" type="ORF">MNBD_BACTEROID01-1770</name>
</gene>
<keyword evidence="5" id="KW-0804">Transcription</keyword>
<feature type="domain" description="Transcription factor NusA first KH" evidence="6">
    <location>
        <begin position="1"/>
        <end position="25"/>
    </location>
</feature>
<dbReference type="PROSITE" id="PS50084">
    <property type="entry name" value="KH_TYPE_1"/>
    <property type="match status" value="1"/>
</dbReference>
<dbReference type="FunFam" id="3.30.300.20:FF:000013">
    <property type="entry name" value="Transcription termination/antitermination protein NusA"/>
    <property type="match status" value="1"/>
</dbReference>
<dbReference type="CDD" id="cd22529">
    <property type="entry name" value="KH-II_NusA_rpt2"/>
    <property type="match status" value="1"/>
</dbReference>
<accession>A0A3B0T7B0</accession>
<evidence type="ECO:0000259" key="6">
    <source>
        <dbReference type="Pfam" id="PF13184"/>
    </source>
</evidence>
<dbReference type="PANTHER" id="PTHR22648:SF0">
    <property type="entry name" value="TRANSCRIPTION TERMINATION_ANTITERMINATION PROTEIN NUSA"/>
    <property type="match status" value="1"/>
</dbReference>
<dbReference type="SUPFAM" id="SSF54814">
    <property type="entry name" value="Prokaryotic type KH domain (KH-domain type II)"/>
    <property type="match status" value="2"/>
</dbReference>
<dbReference type="InterPro" id="IPR058582">
    <property type="entry name" value="KH_NusA_2nd"/>
</dbReference>
<evidence type="ECO:0000256" key="1">
    <source>
        <dbReference type="ARBA" id="ARBA00022472"/>
    </source>
</evidence>
<dbReference type="Pfam" id="PF26594">
    <property type="entry name" value="KH_NusA_2nd"/>
    <property type="match status" value="1"/>
</dbReference>
<dbReference type="Pfam" id="PF13184">
    <property type="entry name" value="KH_NusA_1st"/>
    <property type="match status" value="1"/>
</dbReference>
<evidence type="ECO:0000259" key="7">
    <source>
        <dbReference type="Pfam" id="PF26594"/>
    </source>
</evidence>
<dbReference type="InterPro" id="IPR010995">
    <property type="entry name" value="DNA_repair_Rad51/TF_NusA_a-hlx"/>
</dbReference>
<dbReference type="Gene3D" id="3.30.300.20">
    <property type="match status" value="2"/>
</dbReference>
<dbReference type="InterPro" id="IPR030842">
    <property type="entry name" value="TF_NusA_bacterial"/>
</dbReference>
<evidence type="ECO:0000256" key="2">
    <source>
        <dbReference type="ARBA" id="ARBA00022490"/>
    </source>
</evidence>
<feature type="non-terminal residue" evidence="8">
    <location>
        <position position="1"/>
    </location>
</feature>
<dbReference type="GO" id="GO:0006353">
    <property type="term" value="P:DNA-templated transcription termination"/>
    <property type="evidence" value="ECO:0007669"/>
    <property type="project" value="UniProtKB-KW"/>
</dbReference>
<dbReference type="PANTHER" id="PTHR22648">
    <property type="entry name" value="TRANSCRIPTION TERMINATION FACTOR NUSA"/>
    <property type="match status" value="1"/>
</dbReference>
<evidence type="ECO:0000256" key="5">
    <source>
        <dbReference type="ARBA" id="ARBA00023163"/>
    </source>
</evidence>
<proteinExistence type="predicted"/>
<dbReference type="GO" id="GO:0005829">
    <property type="term" value="C:cytosol"/>
    <property type="evidence" value="ECO:0007669"/>
    <property type="project" value="TreeGrafter"/>
</dbReference>
<feature type="domain" description="NusA-like second KH" evidence="7">
    <location>
        <begin position="30"/>
        <end position="92"/>
    </location>
</feature>
<keyword evidence="2" id="KW-0963">Cytoplasm</keyword>
<dbReference type="SUPFAM" id="SSF47794">
    <property type="entry name" value="Rad51 N-terminal domain-like"/>
    <property type="match status" value="1"/>
</dbReference>
<sequence length="157" mass="17855">VGMKGSRIHGIVRELRNENIDVINYSSNLQLFIKRSLSPAKITSIRIKEEAKKAEVYLKPEEVSLAIGKGGLNIRLASQLTGYEIDVFREIDKDDEDVNLDEFVDEIESWVIDELKSIGCDTAKNVLNMSRSDLIKRTDLEEETIDEVIKVLKAEFE</sequence>
<dbReference type="GO" id="GO:0031564">
    <property type="term" value="P:transcription antitermination"/>
    <property type="evidence" value="ECO:0007669"/>
    <property type="project" value="InterPro"/>
</dbReference>
<organism evidence="8">
    <name type="scientific">hydrothermal vent metagenome</name>
    <dbReference type="NCBI Taxonomy" id="652676"/>
    <lineage>
        <taxon>unclassified sequences</taxon>
        <taxon>metagenomes</taxon>
        <taxon>ecological metagenomes</taxon>
    </lineage>
</organism>
<protein>
    <submittedName>
        <fullName evidence="8">Transcription termination protein NusA</fullName>
    </submittedName>
</protein>
<evidence type="ECO:0000256" key="3">
    <source>
        <dbReference type="ARBA" id="ARBA00022884"/>
    </source>
</evidence>
<reference evidence="8" key="1">
    <citation type="submission" date="2018-06" db="EMBL/GenBank/DDBJ databases">
        <authorList>
            <person name="Zhirakovskaya E."/>
        </authorList>
    </citation>
    <scope>NUCLEOTIDE SEQUENCE</scope>
</reference>
<dbReference type="GO" id="GO:0003723">
    <property type="term" value="F:RNA binding"/>
    <property type="evidence" value="ECO:0007669"/>
    <property type="project" value="UniProtKB-KW"/>
</dbReference>
<dbReference type="InterPro" id="IPR025249">
    <property type="entry name" value="TF_NusA_KH_1st"/>
</dbReference>
<dbReference type="InterPro" id="IPR009019">
    <property type="entry name" value="KH_sf_prok-type"/>
</dbReference>
<dbReference type="GO" id="GO:0000166">
    <property type="term" value="F:nucleotide binding"/>
    <property type="evidence" value="ECO:0007669"/>
    <property type="project" value="InterPro"/>
</dbReference>
<keyword evidence="1" id="KW-0806">Transcription termination</keyword>
<keyword evidence="4" id="KW-0805">Transcription regulation</keyword>
<keyword evidence="3" id="KW-0694">RNA-binding</keyword>
<dbReference type="EMBL" id="UOEP01000027">
    <property type="protein sequence ID" value="VAW13908.1"/>
    <property type="molecule type" value="Genomic_DNA"/>
</dbReference>
<name>A0A3B0T7B0_9ZZZZ</name>
<dbReference type="AlphaFoldDB" id="A0A3B0T7B0"/>
<evidence type="ECO:0000313" key="8">
    <source>
        <dbReference type="EMBL" id="VAW13908.1"/>
    </source>
</evidence>
<evidence type="ECO:0000256" key="4">
    <source>
        <dbReference type="ARBA" id="ARBA00023015"/>
    </source>
</evidence>